<dbReference type="InterPro" id="IPR012341">
    <property type="entry name" value="6hp_glycosidase-like_sf"/>
</dbReference>
<gene>
    <name evidence="15" type="ORF">DVH24_008131</name>
</gene>
<dbReference type="PROSITE" id="PS50082">
    <property type="entry name" value="WD_REPEATS_2"/>
    <property type="match status" value="1"/>
</dbReference>
<evidence type="ECO:0000256" key="8">
    <source>
        <dbReference type="ARBA" id="ARBA00023295"/>
    </source>
</evidence>
<keyword evidence="9 11" id="KW-0624">Polysaccharide degradation</keyword>
<dbReference type="PANTHER" id="PTHR44099:SF4">
    <property type="entry name" value="RABCONNECTIN-3B, ISOFORM A"/>
    <property type="match status" value="1"/>
</dbReference>
<dbReference type="InterPro" id="IPR049916">
    <property type="entry name" value="WDR72-like"/>
</dbReference>
<keyword evidence="8 11" id="KW-0326">Glycosidase</keyword>
<feature type="compositionally biased region" description="Polar residues" evidence="13">
    <location>
        <begin position="553"/>
        <end position="575"/>
    </location>
</feature>
<keyword evidence="5 11" id="KW-0378">Hydrolase</keyword>
<feature type="compositionally biased region" description="Low complexity" evidence="13">
    <location>
        <begin position="1323"/>
        <end position="1332"/>
    </location>
</feature>
<protein>
    <recommendedName>
        <fullName evidence="12">Endoglucanase</fullName>
        <ecNumber evidence="12">3.2.1.4</ecNumber>
    </recommendedName>
</protein>
<dbReference type="InterPro" id="IPR013083">
    <property type="entry name" value="Znf_RING/FYVE/PHD"/>
</dbReference>
<dbReference type="SUPFAM" id="SSF50978">
    <property type="entry name" value="WD40 repeat-like"/>
    <property type="match status" value="1"/>
</dbReference>
<reference evidence="15 16" key="1">
    <citation type="submission" date="2018-10" db="EMBL/GenBank/DDBJ databases">
        <title>A high-quality apple genome assembly.</title>
        <authorList>
            <person name="Hu J."/>
        </authorList>
    </citation>
    <scope>NUCLEOTIDE SEQUENCE [LARGE SCALE GENOMIC DNA]</scope>
    <source>
        <strain evidence="16">cv. HFTH1</strain>
        <tissue evidence="15">Young leaf</tissue>
    </source>
</reference>
<keyword evidence="6 12" id="KW-0136">Cellulose degradation</keyword>
<feature type="domain" description="Glycoside hydrolase family 9" evidence="14">
    <location>
        <begin position="2388"/>
        <end position="2834"/>
    </location>
</feature>
<comment type="similarity">
    <text evidence="2 11 12">Belongs to the glycosyl hydrolase 9 (cellulase E) family.</text>
</comment>
<dbReference type="InterPro" id="IPR016024">
    <property type="entry name" value="ARM-type_fold"/>
</dbReference>
<feature type="region of interest" description="Disordered" evidence="13">
    <location>
        <begin position="551"/>
        <end position="575"/>
    </location>
</feature>
<proteinExistence type="inferred from homology"/>
<evidence type="ECO:0000313" key="15">
    <source>
        <dbReference type="EMBL" id="RXH95631.1"/>
    </source>
</evidence>
<dbReference type="PROSITE" id="PS00698">
    <property type="entry name" value="GH9_3"/>
    <property type="match status" value="1"/>
</dbReference>
<evidence type="ECO:0000256" key="1">
    <source>
        <dbReference type="ARBA" id="ARBA00000966"/>
    </source>
</evidence>
<dbReference type="Gene3D" id="3.30.40.10">
    <property type="entry name" value="Zinc/RING finger domain, C3HC4 (zinc finger)"/>
    <property type="match status" value="1"/>
</dbReference>
<dbReference type="InterPro" id="IPR033126">
    <property type="entry name" value="Glyco_hydro_9_Asp/Glu_AS"/>
</dbReference>
<feature type="active site" evidence="11">
    <location>
        <position position="2813"/>
    </location>
</feature>
<dbReference type="SUPFAM" id="SSF82171">
    <property type="entry name" value="DPP6 N-terminal domain-like"/>
    <property type="match status" value="1"/>
</dbReference>
<feature type="active site" evidence="11">
    <location>
        <position position="2822"/>
    </location>
</feature>
<sequence>MSGTTLTPQAVSNLISLNVGGVGQQHISASLVNSYRVAAVAERLESHVKSGYRGEAMEFFNLCLSLSRGIDYAVANNEVPAIAQDLSGLLKQICQRKSDKVLEAAIMVLMISVKNACRAGWFSDKETEELFSLANEIGSSFCSLGDVKTGASCSLSVIDTIMERYYPMMKMGQILASLEVKPGYGAHVLDFHISKTTQYSPQEKIRLFVAQTDNLETSACIISPLQVNFLLNGKGVDRRINVTMDTGPQVPSIVTGMLKFGSNLLQAVGQFNGNYIIVVAFMSLTPSPDTPALKDYTQPTVSPSDSDPDIIEGPSRISLNCPISYTRIKTPVKGHFCKHLQVLREVGKNVAEVIISMDGSWKAVLENGEDLGQAHDKTLQRETSEQEESTCISSAFPIVLDLTEDDTEMDTVSACETEDVKPLCNTNGVNQTVPAHLEDGFWSGIYFPNGSLTSSIRSDTQMDGGIPHSGPANYLQLPVLTDAISHVLDRGTESHVNTNPVASAMLTQYSSSNNLQLQQPSSNATVSSEYGRFANIVLPRTPTAVQALPAQTPGLQQRSRTSLNTPPSASLLSQVGQSVTPTANGVNAVCSDMERQQHFSRARMNPPQVSNVAPPSMQPPSQTTQNWDCHGQSAQQVVGLPAPSQMQSANRTSVGLMEFQNAHLQQALNPRTPQTVGPFSSANGSSSHLSRAQIQQGSVRVGTGQTSSSLNNQQRFMIAQQQLAAMMSRQSPSTPDQNQSPRNRPILAANAEGFRSAAMEQGRNIVGTVQAVSGADGSPDLSSGENWRPTGRMRGSLSGRAYSAALNQFIIQPTQPTPAAPRPPSNLSAPPHLVAAQQTLIANGSTQCRSVACIWSGTPPSHRVTAAAALNQPPTLYTGGSDGSIIWWNLRSTDSNSEIVPVAMLCGHAAPIADLGICDPLVVSGSERRGSLSDVEVSSSSYSHGALISACVDGMLCVWSRSSGHCRRRRKLPPWVGSPSMVRTLPSNPRYVCVGCCFVDTVHLLDHHSVESSEAGDVLGDRESQYKRPPKCTVVIVDSYTLTIVQTLFHGNLSIGSLKFMDVVSATEDQEKDSVVMADSFGRLQLVSIPKDLHQDREGGAGLHTSSQFEMTVCAEGLSEGGHVMSIATSGNIIAFVLKSCCIFRLLPSGTTIGDVSFVDNLLCGESNSTQAHMVGGMFLEIENVGNLPNTQECNEKFSRKFTVWNNKGHSIVYLVSYSKDMFNCEPLCEIPAASHPLDVRLSIRFIPLANYVLRIESLCFSSEEPLQWKPHVTIWSACRAHDDHRNLGLWFKLHGAGVDWNTNFTSSNESEDPGDVETKLPSSKSFVSSSGSVNSVDNGNLGLRSKRGVVSSSMVISETLFAPYAVVYGFFSGEIEVVRFDLFEGLAPLGGSSHDGEVKPQISRQLFSGHTGAVLCLAAHRMVGFAKGWSFNQVLVSGSMDCTVRIWDLETGNLITVMHQHVCPVRQIILPPAHTYRPWSDCFLSVGEDSCVVLASLETLRVERSFSGHPSYPAKVVWDGGRGYIACLCRNHSGTDAVDILYIWDVKTGARERVLRGTASHSMFDHFCKGISINSTSGSVLNVNTSVSSLLLPVIEEGISTHTHLNNSDKLATSSNLVPGTVVESNTSRVSSAEKLFPSHPTTLQGSKHPIKCSCPFPGIAALSFDLASLVFPYHKDDLMASGNNKKELNHVKGKASETPSPHNIPVANGSGVHGASNDTAEENVWIKTLEDRLLRFSLAFLHLWNVDSELDNMLITDMKLKRPDNFFVASGFQGDKGSLTLAFPNLSANLELWRMSSEFCAMRSLTMVSLAQRMISLSHTSSNDSSSLAAFYTRNFADKVPDTKPPLLQLLVSFWQDESEHVRMAARSLFHCAASRAIPVPLCSKKESGFANLSALCGLGENGHVNSHVEETLAKKLYSEQLPEPQGISRVEEFNILAWLESFEMQDWISCVGGTSQDAMTSHIIVAAALAIWYPSLVKPCLAMLVVHPLMKLVMAMNEKYSSTAAELLAEGMESTWKQCISSEIPRLIGDIYFQIECVSGPSANSASQNLAVPVGLREILVGVLLPSLAVADVPGFLTVMESQIWSTASDSPVHLVSLMTLIRVVRNSPRYLAQYLDKVIDFILQTVDPSNSVMRKTCFQISMTALREVVRAFPMVALNDTWTKLAVGDVIGERNNASIRVYDMQSVMKIKVLDASGPPGLPNLLAPSSEMMIVTAISALGFSPDGEGLVAFSEHGLMIRWWSLGSAWWEKLSRNLVPVQCTKLIFVPPWEGFSPNSSRSSIMASIMGHDRPANIQESAKGLSQADNMKLLIHNLDLSYRLEWVGARKQLHANATSKLQNFKLIIMKHVVVLVWVLVLCCVLVNKDGQALAMEDEIEELAVDHDYRDALGKAILFFEGQRSGKLPTSQRVNWRGDSALSDGKPQNVNLAGGYYDAGDNVKFGWPMAFSVSLLSWAAVEYQQQISSANQLEYLHTAIRWGTDYILKCHSSATTFYTQVGDANADHQCWERPEDMDTPRTLYKITSTSPGSEPAAEAAAALAAASLVFKVVDSNYSALLLSHSRSLFDLADQHRASYQGYCPFYCSYSGYQDELLWAAAWLYKASADTNYLNYVSSNQAWSQAVSEFSWDNKLVGAQTLLAKEFFSGNTNLAKYNSDVQSFVCALMPGSSSVQIRRTPGGLLFTRDSSNLQYVTSSTLVLFIYSKTLTAAQIGGVQCGSVFFSTSQIRTFGKYQVDYILGSNPKNMSCMVGFGGKYPTQLHHRGSSIPSINVLPAKVDCKGGNNYFSSSNPNPNTHVGAIVGGPDVNDQFNDARSDYSHSEPTTYMNAAFVGTVAALLGQARTGSL</sequence>
<keyword evidence="4" id="KW-0677">Repeat</keyword>
<evidence type="ECO:0000256" key="2">
    <source>
        <dbReference type="ARBA" id="ARBA00007072"/>
    </source>
</evidence>
<evidence type="ECO:0000256" key="4">
    <source>
        <dbReference type="ARBA" id="ARBA00022737"/>
    </source>
</evidence>
<dbReference type="EMBL" id="RDQH01000332">
    <property type="protein sequence ID" value="RXH95631.1"/>
    <property type="molecule type" value="Genomic_DNA"/>
</dbReference>
<feature type="region of interest" description="Disordered" evidence="13">
    <location>
        <begin position="1306"/>
        <end position="1332"/>
    </location>
</feature>
<dbReference type="InterPro" id="IPR019775">
    <property type="entry name" value="WD40_repeat_CS"/>
</dbReference>
<dbReference type="SMART" id="SM00320">
    <property type="entry name" value="WD40"/>
    <property type="match status" value="6"/>
</dbReference>
<comment type="catalytic activity">
    <reaction evidence="1 12">
        <text>Endohydrolysis of (1-&gt;4)-beta-D-glucosidic linkages in cellulose, lichenin and cereal beta-D-glucans.</text>
        <dbReference type="EC" id="3.2.1.4"/>
    </reaction>
</comment>
<dbReference type="EC" id="3.2.1.4" evidence="12"/>
<comment type="caution">
    <text evidence="15">The sequence shown here is derived from an EMBL/GenBank/DDBJ whole genome shotgun (WGS) entry which is preliminary data.</text>
</comment>
<dbReference type="GO" id="GO:0008810">
    <property type="term" value="F:cellulase activity"/>
    <property type="evidence" value="ECO:0007669"/>
    <property type="project" value="UniProtKB-EC"/>
</dbReference>
<evidence type="ECO:0000256" key="3">
    <source>
        <dbReference type="ARBA" id="ARBA00022574"/>
    </source>
</evidence>
<dbReference type="Gene3D" id="1.50.10.10">
    <property type="match status" value="1"/>
</dbReference>
<keyword evidence="7 11" id="KW-0119">Carbohydrate metabolism</keyword>
<dbReference type="InterPro" id="IPR008928">
    <property type="entry name" value="6-hairpin_glycosidase_sf"/>
</dbReference>
<dbReference type="STRING" id="3750.A0A498JQU8"/>
<organism evidence="15 16">
    <name type="scientific">Malus domestica</name>
    <name type="common">Apple</name>
    <name type="synonym">Pyrus malus</name>
    <dbReference type="NCBI Taxonomy" id="3750"/>
    <lineage>
        <taxon>Eukaryota</taxon>
        <taxon>Viridiplantae</taxon>
        <taxon>Streptophyta</taxon>
        <taxon>Embryophyta</taxon>
        <taxon>Tracheophyta</taxon>
        <taxon>Spermatophyta</taxon>
        <taxon>Magnoliopsida</taxon>
        <taxon>eudicotyledons</taxon>
        <taxon>Gunneridae</taxon>
        <taxon>Pentapetalae</taxon>
        <taxon>rosids</taxon>
        <taxon>fabids</taxon>
        <taxon>Rosales</taxon>
        <taxon>Rosaceae</taxon>
        <taxon>Amygdaloideae</taxon>
        <taxon>Maleae</taxon>
        <taxon>Malus</taxon>
    </lineage>
</organism>
<dbReference type="Pfam" id="PF00759">
    <property type="entry name" value="Glyco_hydro_9"/>
    <property type="match status" value="1"/>
</dbReference>
<dbReference type="GO" id="GO:0030245">
    <property type="term" value="P:cellulose catabolic process"/>
    <property type="evidence" value="ECO:0007669"/>
    <property type="project" value="UniProtKB-KW"/>
</dbReference>
<dbReference type="Gene3D" id="2.130.10.10">
    <property type="entry name" value="YVTN repeat-like/Quinoprotein amine dehydrogenase"/>
    <property type="match status" value="2"/>
</dbReference>
<evidence type="ECO:0000256" key="9">
    <source>
        <dbReference type="ARBA" id="ARBA00023326"/>
    </source>
</evidence>
<evidence type="ECO:0000256" key="7">
    <source>
        <dbReference type="ARBA" id="ARBA00023277"/>
    </source>
</evidence>
<dbReference type="PROSITE" id="PS00678">
    <property type="entry name" value="WD_REPEATS_1"/>
    <property type="match status" value="1"/>
</dbReference>
<dbReference type="Proteomes" id="UP000290289">
    <property type="component" value="Chromosome 6"/>
</dbReference>
<evidence type="ECO:0000256" key="11">
    <source>
        <dbReference type="PROSITE-ProRule" id="PRU10060"/>
    </source>
</evidence>
<dbReference type="Pfam" id="PF00400">
    <property type="entry name" value="WD40"/>
    <property type="match status" value="1"/>
</dbReference>
<feature type="region of interest" description="Disordered" evidence="13">
    <location>
        <begin position="603"/>
        <end position="626"/>
    </location>
</feature>
<dbReference type="SUPFAM" id="SSF48371">
    <property type="entry name" value="ARM repeat"/>
    <property type="match status" value="1"/>
</dbReference>
<evidence type="ECO:0000313" key="16">
    <source>
        <dbReference type="Proteomes" id="UP000290289"/>
    </source>
</evidence>
<dbReference type="GO" id="GO:0005737">
    <property type="term" value="C:cytoplasm"/>
    <property type="evidence" value="ECO:0007669"/>
    <property type="project" value="TreeGrafter"/>
</dbReference>
<dbReference type="InterPro" id="IPR036322">
    <property type="entry name" value="WD40_repeat_dom_sf"/>
</dbReference>
<name>A0A498JQU8_MALDO</name>
<dbReference type="InterPro" id="IPR015943">
    <property type="entry name" value="WD40/YVTN_repeat-like_dom_sf"/>
</dbReference>
<accession>A0A498JQU8</accession>
<evidence type="ECO:0000256" key="13">
    <source>
        <dbReference type="SAM" id="MobiDB-lite"/>
    </source>
</evidence>
<dbReference type="InterPro" id="IPR001701">
    <property type="entry name" value="Glyco_hydro_9"/>
</dbReference>
<evidence type="ECO:0000259" key="14">
    <source>
        <dbReference type="Pfam" id="PF00759"/>
    </source>
</evidence>
<feature type="repeat" description="WD" evidence="10">
    <location>
        <begin position="1408"/>
        <end position="1458"/>
    </location>
</feature>
<evidence type="ECO:0000256" key="12">
    <source>
        <dbReference type="RuleBase" id="RU361166"/>
    </source>
</evidence>
<dbReference type="PANTHER" id="PTHR44099">
    <property type="entry name" value="RABCONNECTIN-3B, ISOFORM A"/>
    <property type="match status" value="1"/>
</dbReference>
<keyword evidence="3 10" id="KW-0853">WD repeat</keyword>
<dbReference type="SUPFAM" id="SSF48208">
    <property type="entry name" value="Six-hairpin glycosidases"/>
    <property type="match status" value="1"/>
</dbReference>
<evidence type="ECO:0000256" key="10">
    <source>
        <dbReference type="PROSITE-ProRule" id="PRU00221"/>
    </source>
</evidence>
<dbReference type="InterPro" id="IPR001680">
    <property type="entry name" value="WD40_rpt"/>
</dbReference>
<keyword evidence="16" id="KW-1185">Reference proteome</keyword>
<evidence type="ECO:0000256" key="6">
    <source>
        <dbReference type="ARBA" id="ARBA00023001"/>
    </source>
</evidence>
<evidence type="ECO:0000256" key="5">
    <source>
        <dbReference type="ARBA" id="ARBA00022801"/>
    </source>
</evidence>
<dbReference type="FunFam" id="1.50.10.10:FF:000020">
    <property type="entry name" value="Endoglucanase"/>
    <property type="match status" value="1"/>
</dbReference>